<protein>
    <submittedName>
        <fullName evidence="1">Uncharacterized protein</fullName>
    </submittedName>
</protein>
<dbReference type="AlphaFoldDB" id="A0AAE9EEB0"/>
<reference evidence="1 2" key="1">
    <citation type="submission" date="2022-04" db="EMBL/GenBank/DDBJ databases">
        <title>Chromosome-level reference genomes for two strains of Caenorhabditis briggsae: an improved platform for comparative genomics.</title>
        <authorList>
            <person name="Stevens L."/>
            <person name="Andersen E."/>
        </authorList>
    </citation>
    <scope>NUCLEOTIDE SEQUENCE [LARGE SCALE GENOMIC DNA]</scope>
    <source>
        <strain evidence="1">VX34</strain>
        <tissue evidence="1">Whole-organism</tissue>
    </source>
</reference>
<accession>A0AAE9EEB0</accession>
<organism evidence="1 2">
    <name type="scientific">Caenorhabditis briggsae</name>
    <dbReference type="NCBI Taxonomy" id="6238"/>
    <lineage>
        <taxon>Eukaryota</taxon>
        <taxon>Metazoa</taxon>
        <taxon>Ecdysozoa</taxon>
        <taxon>Nematoda</taxon>
        <taxon>Chromadorea</taxon>
        <taxon>Rhabditida</taxon>
        <taxon>Rhabditina</taxon>
        <taxon>Rhabditomorpha</taxon>
        <taxon>Rhabditoidea</taxon>
        <taxon>Rhabditidae</taxon>
        <taxon>Peloderinae</taxon>
        <taxon>Caenorhabditis</taxon>
    </lineage>
</organism>
<evidence type="ECO:0000313" key="1">
    <source>
        <dbReference type="EMBL" id="UMM20128.1"/>
    </source>
</evidence>
<name>A0AAE9EEB0_CAEBR</name>
<dbReference type="EMBL" id="CP092621">
    <property type="protein sequence ID" value="UMM20128.1"/>
    <property type="molecule type" value="Genomic_DNA"/>
</dbReference>
<dbReference type="Proteomes" id="UP000829354">
    <property type="component" value="Chromosome II"/>
</dbReference>
<proteinExistence type="predicted"/>
<keyword evidence="2" id="KW-1185">Reference proteome</keyword>
<gene>
    <name evidence="1" type="ORF">L5515_015481</name>
</gene>
<sequence length="82" mass="9707">MTSRQLHDIAKIPEDGKQPSYAKFLPMKTNITLGLMAFQKNMEHRKWNHRCLKGQISDYKATRWFEKLQTKLKAVEDEQSKN</sequence>
<evidence type="ECO:0000313" key="2">
    <source>
        <dbReference type="Proteomes" id="UP000829354"/>
    </source>
</evidence>